<evidence type="ECO:0000313" key="1">
    <source>
        <dbReference type="EMBL" id="XBO72661.1"/>
    </source>
</evidence>
<accession>A0AAU7KM72</accession>
<dbReference type="EMBL" id="CP098827">
    <property type="protein sequence ID" value="XBO72661.1"/>
    <property type="molecule type" value="Genomic_DNA"/>
</dbReference>
<evidence type="ECO:0008006" key="2">
    <source>
        <dbReference type="Google" id="ProtNLM"/>
    </source>
</evidence>
<dbReference type="RefSeq" id="WP_348827925.1">
    <property type="nucleotide sequence ID" value="NZ_CP098827.1"/>
</dbReference>
<protein>
    <recommendedName>
        <fullName evidence="2">Winged helix-turn-helix transcriptional regulator</fullName>
    </recommendedName>
</protein>
<proteinExistence type="predicted"/>
<dbReference type="AlphaFoldDB" id="A0AAU7KM72"/>
<gene>
    <name evidence="1" type="ORF">NFG58_08160</name>
</gene>
<reference evidence="1" key="1">
    <citation type="submission" date="2022-06" db="EMBL/GenBank/DDBJ databases">
        <title>A novel DMS-producing enzyme.</title>
        <authorList>
            <person name="Zhang Y."/>
        </authorList>
    </citation>
    <scope>NUCLEOTIDE SEQUENCE</scope>
    <source>
        <strain evidence="1">RT37</strain>
    </source>
</reference>
<sequence length="210" mass="22477">MSDPIIAVLTGDLIASRQRDREALYRCLDDTLGALARRHDGDFHRFRGDGFQLAIRQGDRGLEAAVALRASLIGQSPAHERWDTRVAVARGPADWAPGAPLADADDPPFMASGQALDGLSANGAHLGFAPSGTTAESLLIRYLDEMIDAWSSPSAQVVALSLAEPELTQAEMAGRLGIRQPSVHKRLKTARWALLSDTLACLASAAQERT</sequence>
<organism evidence="1">
    <name type="scientific">Halomonas sp. RT37</name>
    <dbReference type="NCBI Taxonomy" id="2950872"/>
    <lineage>
        <taxon>Bacteria</taxon>
        <taxon>Pseudomonadati</taxon>
        <taxon>Pseudomonadota</taxon>
        <taxon>Gammaproteobacteria</taxon>
        <taxon>Oceanospirillales</taxon>
        <taxon>Halomonadaceae</taxon>
        <taxon>Halomonas</taxon>
    </lineage>
</organism>
<name>A0AAU7KM72_9GAMM</name>